<keyword evidence="4" id="KW-1185">Reference proteome</keyword>
<dbReference type="Pfam" id="PF00578">
    <property type="entry name" value="AhpC-TSA"/>
    <property type="match status" value="1"/>
</dbReference>
<dbReference type="GO" id="GO:0016491">
    <property type="term" value="F:oxidoreductase activity"/>
    <property type="evidence" value="ECO:0007669"/>
    <property type="project" value="InterPro"/>
</dbReference>
<sequence length="353" mass="38823">MRALLFLSFLTSIACGGTPQQAASVRTAYETSLEAWALKMQLAKTDAERGALERPSPKVAADRMWSVIQGDLAQKWAIEPAAWFVRLAAPLKEMDEAGTVRPLYRPEIAKVEQAVASHHLQSPDLTPMCMALVAAGDQQALGMLRKIQKENPDKKVAGVAALGIAMMAKGLGDEGHVMRERLTMLRMAIIDAADVKIDRTTVADLAKEELYIIRHLSKGNVAPDLEGTDSGGRSMKLSDFGDKVVMLVFWNSKQGGEDSLLRWVSALRRDERFKGKAFEVVGVNSDPREKLRDMQSNQLVDWPNFSDPLNELGQVYRVGSWPLAYVLGPDRKIHYFGAVGTFAEVTAVAVLSE</sequence>
<dbReference type="PANTHER" id="PTHR42852:SF13">
    <property type="entry name" value="PROTEIN DIPZ"/>
    <property type="match status" value="1"/>
</dbReference>
<dbReference type="Proteomes" id="UP000557717">
    <property type="component" value="Unassembled WGS sequence"/>
</dbReference>
<dbReference type="EMBL" id="JACHFD010000001">
    <property type="protein sequence ID" value="MBB5349923.1"/>
    <property type="molecule type" value="Genomic_DNA"/>
</dbReference>
<organism evidence="3 4">
    <name type="scientific">Haloferula luteola</name>
    <dbReference type="NCBI Taxonomy" id="595692"/>
    <lineage>
        <taxon>Bacteria</taxon>
        <taxon>Pseudomonadati</taxon>
        <taxon>Verrucomicrobiota</taxon>
        <taxon>Verrucomicrobiia</taxon>
        <taxon>Verrucomicrobiales</taxon>
        <taxon>Verrucomicrobiaceae</taxon>
        <taxon>Haloferula</taxon>
    </lineage>
</organism>
<dbReference type="InterPro" id="IPR050553">
    <property type="entry name" value="Thioredoxin_ResA/DsbE_sf"/>
</dbReference>
<feature type="domain" description="Thioredoxin" evidence="2">
    <location>
        <begin position="216"/>
        <end position="353"/>
    </location>
</feature>
<evidence type="ECO:0000256" key="1">
    <source>
        <dbReference type="SAM" id="SignalP"/>
    </source>
</evidence>
<dbReference type="PROSITE" id="PS51257">
    <property type="entry name" value="PROKAR_LIPOPROTEIN"/>
    <property type="match status" value="1"/>
</dbReference>
<dbReference type="RefSeq" id="WP_184014826.1">
    <property type="nucleotide sequence ID" value="NZ_JACHFD010000001.1"/>
</dbReference>
<evidence type="ECO:0000259" key="2">
    <source>
        <dbReference type="PROSITE" id="PS51352"/>
    </source>
</evidence>
<dbReference type="PROSITE" id="PS51352">
    <property type="entry name" value="THIOREDOXIN_2"/>
    <property type="match status" value="1"/>
</dbReference>
<dbReference type="GO" id="GO:0016209">
    <property type="term" value="F:antioxidant activity"/>
    <property type="evidence" value="ECO:0007669"/>
    <property type="project" value="InterPro"/>
</dbReference>
<dbReference type="PANTHER" id="PTHR42852">
    <property type="entry name" value="THIOL:DISULFIDE INTERCHANGE PROTEIN DSBE"/>
    <property type="match status" value="1"/>
</dbReference>
<dbReference type="CDD" id="cd02966">
    <property type="entry name" value="TlpA_like_family"/>
    <property type="match status" value="1"/>
</dbReference>
<dbReference type="InterPro" id="IPR036249">
    <property type="entry name" value="Thioredoxin-like_sf"/>
</dbReference>
<name>A0A840UY78_9BACT</name>
<accession>A0A840UY78</accession>
<evidence type="ECO:0000313" key="3">
    <source>
        <dbReference type="EMBL" id="MBB5349923.1"/>
    </source>
</evidence>
<protein>
    <submittedName>
        <fullName evidence="3">Peroxiredoxin</fullName>
    </submittedName>
</protein>
<dbReference type="InterPro" id="IPR013766">
    <property type="entry name" value="Thioredoxin_domain"/>
</dbReference>
<dbReference type="InterPro" id="IPR000866">
    <property type="entry name" value="AhpC/TSA"/>
</dbReference>
<reference evidence="3 4" key="1">
    <citation type="submission" date="2020-08" db="EMBL/GenBank/DDBJ databases">
        <title>Genomic Encyclopedia of Type Strains, Phase IV (KMG-IV): sequencing the most valuable type-strain genomes for metagenomic binning, comparative biology and taxonomic classification.</title>
        <authorList>
            <person name="Goeker M."/>
        </authorList>
    </citation>
    <scope>NUCLEOTIDE SEQUENCE [LARGE SCALE GENOMIC DNA]</scope>
    <source>
        <strain evidence="3 4">YC6886</strain>
    </source>
</reference>
<dbReference type="SUPFAM" id="SSF52833">
    <property type="entry name" value="Thioredoxin-like"/>
    <property type="match status" value="1"/>
</dbReference>
<keyword evidence="1" id="KW-0732">Signal</keyword>
<dbReference type="Gene3D" id="3.40.30.10">
    <property type="entry name" value="Glutaredoxin"/>
    <property type="match status" value="1"/>
</dbReference>
<gene>
    <name evidence="3" type="ORF">HNR46_000144</name>
</gene>
<evidence type="ECO:0000313" key="4">
    <source>
        <dbReference type="Proteomes" id="UP000557717"/>
    </source>
</evidence>
<proteinExistence type="predicted"/>
<comment type="caution">
    <text evidence="3">The sequence shown here is derived from an EMBL/GenBank/DDBJ whole genome shotgun (WGS) entry which is preliminary data.</text>
</comment>
<dbReference type="AlphaFoldDB" id="A0A840UY78"/>
<feature type="signal peptide" evidence="1">
    <location>
        <begin position="1"/>
        <end position="22"/>
    </location>
</feature>
<feature type="chain" id="PRO_5032971270" evidence="1">
    <location>
        <begin position="23"/>
        <end position="353"/>
    </location>
</feature>